<dbReference type="Pfam" id="PF10131">
    <property type="entry name" value="PTPS_related"/>
    <property type="match status" value="1"/>
</dbReference>
<feature type="transmembrane region" description="Helical" evidence="1">
    <location>
        <begin position="158"/>
        <end position="180"/>
    </location>
</feature>
<dbReference type="Proteomes" id="UP000231282">
    <property type="component" value="Unassembled WGS sequence"/>
</dbReference>
<feature type="transmembrane region" description="Helical" evidence="1">
    <location>
        <begin position="21"/>
        <end position="43"/>
    </location>
</feature>
<feature type="transmembrane region" description="Helical" evidence="1">
    <location>
        <begin position="333"/>
        <end position="353"/>
    </location>
</feature>
<evidence type="ECO:0000313" key="4">
    <source>
        <dbReference type="Proteomes" id="UP000231282"/>
    </source>
</evidence>
<gene>
    <name evidence="3" type="ORF">COT63_00760</name>
</gene>
<feature type="transmembrane region" description="Helical" evidence="1">
    <location>
        <begin position="187"/>
        <end position="204"/>
    </location>
</feature>
<evidence type="ECO:0000259" key="2">
    <source>
        <dbReference type="Pfam" id="PF10131"/>
    </source>
</evidence>
<keyword evidence="1" id="KW-0812">Transmembrane</keyword>
<sequence>MATRKGLAKLYSKLLSQLKSHWREILGIALLLFAFLFTHRFFFLPGDFHTHDNVHFIRLYDLDKVLREGQFPPRWLPDLGKGFGYPFFNFYPPFAYYVGEVFHVLGFSFTAANKLSFALAGAVGTAGFFSLINYWFGFWPAFGATFMWLFLPYRAVDLYVRGVLAEYWGMNLLPLVFYFAQKLFDRPLLKNLIGFSLFLAILLISHNGVALIGGLWLIFFIIFNFISQKQLRNVRKIVIFVLGGFLAFGLAAYFIMPALLEKDFTQVKEMFTDYYAYYVHFPSFRQLFLSRFWGYSGSNYGTEDGMSFQIGYLHWLFVLLGVLVFFREKIARFFCLSFLGFIFLIHAKSDFIWQQLTFLQFLQFPWRLLLFAGFASSVVSGLVFRLIKNRWSKFWFIFLGLITLLLVTLNYSYFKPQKVESIDDEYYLLEENFRAQQWQFITDYLPAQATELLNEFYRDPLVLSGVGEATVLYNRTTEAEFIVDACDEAEVVIKRLYFPGCHLEIKDQPDKYTVSRNGFFVVPVKKGRNQIKIYLEDTPLRSLANIVSLVSLGILGFLVAMIAVSNNNKV</sequence>
<dbReference type="AlphaFoldDB" id="A0A2H0WTQ4"/>
<feature type="transmembrane region" description="Helical" evidence="1">
    <location>
        <begin position="394"/>
        <end position="414"/>
    </location>
</feature>
<accession>A0A2H0WTQ4</accession>
<dbReference type="InterPro" id="IPR018776">
    <property type="entry name" value="Membrane_prot_PTPS-rel_domain"/>
</dbReference>
<comment type="caution">
    <text evidence="3">The sequence shown here is derived from an EMBL/GenBank/DDBJ whole genome shotgun (WGS) entry which is preliminary data.</text>
</comment>
<evidence type="ECO:0000313" key="3">
    <source>
        <dbReference type="EMBL" id="PIS15299.1"/>
    </source>
</evidence>
<keyword evidence="1" id="KW-1133">Transmembrane helix</keyword>
<feature type="transmembrane region" description="Helical" evidence="1">
    <location>
        <begin position="306"/>
        <end position="326"/>
    </location>
</feature>
<reference evidence="4" key="1">
    <citation type="submission" date="2017-09" db="EMBL/GenBank/DDBJ databases">
        <title>Depth-based differentiation of microbial function through sediment-hosted aquifers and enrichment of novel symbionts in the deep terrestrial subsurface.</title>
        <authorList>
            <person name="Probst A.J."/>
            <person name="Ladd B."/>
            <person name="Jarett J.K."/>
            <person name="Geller-Mcgrath D.E."/>
            <person name="Sieber C.M.K."/>
            <person name="Emerson J.B."/>
            <person name="Anantharaman K."/>
            <person name="Thomas B.C."/>
            <person name="Malmstrom R."/>
            <person name="Stieglmeier M."/>
            <person name="Klingl A."/>
            <person name="Woyke T."/>
            <person name="Ryan C.M."/>
            <person name="Banfield J.F."/>
        </authorList>
    </citation>
    <scope>NUCLEOTIDE SEQUENCE [LARGE SCALE GENOMIC DNA]</scope>
</reference>
<proteinExistence type="predicted"/>
<keyword evidence="1" id="KW-0472">Membrane</keyword>
<feature type="domain" description="Membrane protein 6-pyruvoyl-tetrahydropterin synthase-related" evidence="2">
    <location>
        <begin position="88"/>
        <end position="421"/>
    </location>
</feature>
<feature type="transmembrane region" description="Helical" evidence="1">
    <location>
        <begin position="94"/>
        <end position="112"/>
    </location>
</feature>
<dbReference type="EMBL" id="PEZH01000012">
    <property type="protein sequence ID" value="PIS15299.1"/>
    <property type="molecule type" value="Genomic_DNA"/>
</dbReference>
<feature type="transmembrane region" description="Helical" evidence="1">
    <location>
        <begin position="365"/>
        <end position="387"/>
    </location>
</feature>
<feature type="transmembrane region" description="Helical" evidence="1">
    <location>
        <begin position="543"/>
        <end position="564"/>
    </location>
</feature>
<protein>
    <recommendedName>
        <fullName evidence="2">Membrane protein 6-pyruvoyl-tetrahydropterin synthase-related domain-containing protein</fullName>
    </recommendedName>
</protein>
<organism evidence="3 4">
    <name type="scientific">Candidatus Shapirobacteria bacterium CG09_land_8_20_14_0_10_38_17</name>
    <dbReference type="NCBI Taxonomy" id="1974884"/>
    <lineage>
        <taxon>Bacteria</taxon>
        <taxon>Candidatus Shapironibacteriota</taxon>
    </lineage>
</organism>
<evidence type="ECO:0000256" key="1">
    <source>
        <dbReference type="SAM" id="Phobius"/>
    </source>
</evidence>
<feature type="transmembrane region" description="Helical" evidence="1">
    <location>
        <begin position="119"/>
        <end position="138"/>
    </location>
</feature>
<name>A0A2H0WTQ4_9BACT</name>
<feature type="transmembrane region" description="Helical" evidence="1">
    <location>
        <begin position="238"/>
        <end position="260"/>
    </location>
</feature>
<feature type="transmembrane region" description="Helical" evidence="1">
    <location>
        <begin position="210"/>
        <end position="226"/>
    </location>
</feature>